<evidence type="ECO:0000259" key="1">
    <source>
        <dbReference type="SMART" id="SM00245"/>
    </source>
</evidence>
<dbReference type="AlphaFoldDB" id="A0A366KN22"/>
<keyword evidence="2" id="KW-0645">Protease</keyword>
<comment type="caution">
    <text evidence="2">The sequence shown here is derived from an EMBL/GenBank/DDBJ whole genome shotgun (WGS) entry which is preliminary data.</text>
</comment>
<sequence length="445" mass="48583">MRQVQLLAILMSRLRSRINEVKHNLKIYTTLLTLILMGTSACKKAQVSVDDADEIVSPTTGTRSQFTLDSIFLYAKQVYLWNDVLPGYAEFNPRQKYGGISSDITAFKKELFDISQLKINTITGSPYELPVYFENPKYSNLQLGRSTPGSTAAVVNPNTAVLASKIISSGNTPVAYIALGSFPSLSSSKAVLDQAFDDLATANPKVIVIDLRSNGGGYLETAEYVANLIVPASLNGKVMYSEVFNPAMQNGTAKILKHQPYLDANGKTAVYNGRNATMADVDYTIAGNTYKFNKKGSLQTIQSVYFIVSGNTASASEMLISSLKPFFDIKLIGEKTYGKPVGFFGINIDQYSIYLSSFLIKNASGWSDYFTGMQPDVPVKGADNPVLGDPAESCLSAALELINGTKKLAVSKLASTDKITTNRTDFLQPTLVEGIMFENRLRLRK</sequence>
<dbReference type="InterPro" id="IPR005151">
    <property type="entry name" value="Tail-specific_protease"/>
</dbReference>
<evidence type="ECO:0000313" key="2">
    <source>
        <dbReference type="EMBL" id="RBQ02514.1"/>
    </source>
</evidence>
<evidence type="ECO:0000313" key="3">
    <source>
        <dbReference type="Proteomes" id="UP000252081"/>
    </source>
</evidence>
<reference evidence="2 3" key="1">
    <citation type="submission" date="2018-07" db="EMBL/GenBank/DDBJ databases">
        <title>A draft genome of a endophytic bacteria, a new species of Pedobacter.</title>
        <authorList>
            <person name="Zhang Z.D."/>
            <person name="Chen Z.J."/>
        </authorList>
    </citation>
    <scope>NUCLEOTIDE SEQUENCE [LARGE SCALE GENOMIC DNA]</scope>
    <source>
        <strain evidence="2 3">RS10</strain>
    </source>
</reference>
<dbReference type="GO" id="GO:0007165">
    <property type="term" value="P:signal transduction"/>
    <property type="evidence" value="ECO:0007669"/>
    <property type="project" value="TreeGrafter"/>
</dbReference>
<dbReference type="GO" id="GO:0008236">
    <property type="term" value="F:serine-type peptidase activity"/>
    <property type="evidence" value="ECO:0007669"/>
    <property type="project" value="InterPro"/>
</dbReference>
<dbReference type="SUPFAM" id="SSF52096">
    <property type="entry name" value="ClpP/crotonase"/>
    <property type="match status" value="1"/>
</dbReference>
<dbReference type="GO" id="GO:0004175">
    <property type="term" value="F:endopeptidase activity"/>
    <property type="evidence" value="ECO:0007669"/>
    <property type="project" value="TreeGrafter"/>
</dbReference>
<dbReference type="PANTHER" id="PTHR32060:SF30">
    <property type="entry name" value="CARBOXY-TERMINAL PROCESSING PROTEASE CTPA"/>
    <property type="match status" value="1"/>
</dbReference>
<dbReference type="Proteomes" id="UP000252081">
    <property type="component" value="Unassembled WGS sequence"/>
</dbReference>
<keyword evidence="2" id="KW-0378">Hydrolase</keyword>
<dbReference type="SMART" id="SM00245">
    <property type="entry name" value="TSPc"/>
    <property type="match status" value="1"/>
</dbReference>
<name>A0A366KN22_9SPHI</name>
<organism evidence="2 3">
    <name type="scientific">Pedobacter miscanthi</name>
    <dbReference type="NCBI Taxonomy" id="2259170"/>
    <lineage>
        <taxon>Bacteria</taxon>
        <taxon>Pseudomonadati</taxon>
        <taxon>Bacteroidota</taxon>
        <taxon>Sphingobacteriia</taxon>
        <taxon>Sphingobacteriales</taxon>
        <taxon>Sphingobacteriaceae</taxon>
        <taxon>Pedobacter</taxon>
    </lineage>
</organism>
<dbReference type="Pfam" id="PF03572">
    <property type="entry name" value="Peptidase_S41"/>
    <property type="match status" value="1"/>
</dbReference>
<keyword evidence="3" id="KW-1185">Reference proteome</keyword>
<dbReference type="GO" id="GO:0030288">
    <property type="term" value="C:outer membrane-bounded periplasmic space"/>
    <property type="evidence" value="ECO:0007669"/>
    <property type="project" value="TreeGrafter"/>
</dbReference>
<dbReference type="PANTHER" id="PTHR32060">
    <property type="entry name" value="TAIL-SPECIFIC PROTEASE"/>
    <property type="match status" value="1"/>
</dbReference>
<accession>A0A366KN22</accession>
<feature type="domain" description="Tail specific protease" evidence="1">
    <location>
        <begin position="136"/>
        <end position="380"/>
    </location>
</feature>
<dbReference type="EMBL" id="QNQU01000035">
    <property type="protein sequence ID" value="RBQ02514.1"/>
    <property type="molecule type" value="Genomic_DNA"/>
</dbReference>
<dbReference type="Gene3D" id="3.90.226.10">
    <property type="entry name" value="2-enoyl-CoA Hydratase, Chain A, domain 1"/>
    <property type="match status" value="1"/>
</dbReference>
<gene>
    <name evidence="2" type="ORF">DRW42_26220</name>
</gene>
<dbReference type="InterPro" id="IPR029045">
    <property type="entry name" value="ClpP/crotonase-like_dom_sf"/>
</dbReference>
<dbReference type="GO" id="GO:0006508">
    <property type="term" value="P:proteolysis"/>
    <property type="evidence" value="ECO:0007669"/>
    <property type="project" value="UniProtKB-KW"/>
</dbReference>
<proteinExistence type="predicted"/>
<protein>
    <submittedName>
        <fullName evidence="2">Carboxyl-terminal protease</fullName>
    </submittedName>
</protein>